<dbReference type="EMBL" id="JACHEM010000038">
    <property type="protein sequence ID" value="MBB6440101.1"/>
    <property type="molecule type" value="Genomic_DNA"/>
</dbReference>
<comment type="caution">
    <text evidence="1">The sequence shown here is derived from an EMBL/GenBank/DDBJ whole genome shotgun (WGS) entry which is preliminary data.</text>
</comment>
<evidence type="ECO:0000313" key="1">
    <source>
        <dbReference type="EMBL" id="MBB6440101.1"/>
    </source>
</evidence>
<reference evidence="1 2" key="1">
    <citation type="submission" date="2020-08" db="EMBL/GenBank/DDBJ databases">
        <title>Genomic Encyclopedia of Type Strains, Phase IV (KMG-IV): sequencing the most valuable type-strain genomes for metagenomic binning, comparative biology and taxonomic classification.</title>
        <authorList>
            <person name="Goeker M."/>
        </authorList>
    </citation>
    <scope>NUCLEOTIDE SEQUENCE [LARGE SCALE GENOMIC DNA]</scope>
    <source>
        <strain evidence="1 2">DSM 40141</strain>
    </source>
</reference>
<organism evidence="1 2">
    <name type="scientific">Streptomyces candidus</name>
    <dbReference type="NCBI Taxonomy" id="67283"/>
    <lineage>
        <taxon>Bacteria</taxon>
        <taxon>Bacillati</taxon>
        <taxon>Actinomycetota</taxon>
        <taxon>Actinomycetes</taxon>
        <taxon>Kitasatosporales</taxon>
        <taxon>Streptomycetaceae</taxon>
        <taxon>Streptomyces</taxon>
    </lineage>
</organism>
<dbReference type="RefSeq" id="WP_260421918.1">
    <property type="nucleotide sequence ID" value="NZ_JACHEM010000038.1"/>
</dbReference>
<proteinExistence type="predicted"/>
<keyword evidence="2" id="KW-1185">Reference proteome</keyword>
<sequence>MSTHSIVTVAAVLARATAYTVRASRTKAAVERLKSRYEDRADSARYLAGAMTQLNVDEPTTTAYMEVARLGTEAANNIGSIVSAADALTASAQGLEQETAAQHGRMRDANRTHDVQMADRAFIKRQ</sequence>
<protein>
    <submittedName>
        <fullName evidence="1">Uncharacterized protein</fullName>
    </submittedName>
</protein>
<dbReference type="AlphaFoldDB" id="A0A7X0LUH0"/>
<gene>
    <name evidence="1" type="ORF">HNQ79_006614</name>
</gene>
<dbReference type="Proteomes" id="UP000540423">
    <property type="component" value="Unassembled WGS sequence"/>
</dbReference>
<evidence type="ECO:0000313" key="2">
    <source>
        <dbReference type="Proteomes" id="UP000540423"/>
    </source>
</evidence>
<accession>A0A7X0LUH0</accession>
<name>A0A7X0LUH0_9ACTN</name>